<dbReference type="InterPro" id="IPR005119">
    <property type="entry name" value="LysR_subst-bd"/>
</dbReference>
<feature type="domain" description="HTH lysR-type" evidence="5">
    <location>
        <begin position="2"/>
        <end position="59"/>
    </location>
</feature>
<dbReference type="InterPro" id="IPR000847">
    <property type="entry name" value="LysR_HTH_N"/>
</dbReference>
<keyword evidence="4" id="KW-0804">Transcription</keyword>
<evidence type="ECO:0000313" key="7">
    <source>
        <dbReference type="Proteomes" id="UP000414136"/>
    </source>
</evidence>
<dbReference type="PANTHER" id="PTHR30126">
    <property type="entry name" value="HTH-TYPE TRANSCRIPTIONAL REGULATOR"/>
    <property type="match status" value="1"/>
</dbReference>
<keyword evidence="3" id="KW-0238">DNA-binding</keyword>
<protein>
    <submittedName>
        <fullName evidence="6">LysR family transcriptional regulator</fullName>
    </submittedName>
</protein>
<organism evidence="6 7">
    <name type="scientific">Pandoraea captiosa</name>
    <dbReference type="NCBI Taxonomy" id="2508302"/>
    <lineage>
        <taxon>Bacteria</taxon>
        <taxon>Pseudomonadati</taxon>
        <taxon>Pseudomonadota</taxon>
        <taxon>Betaproteobacteria</taxon>
        <taxon>Burkholderiales</taxon>
        <taxon>Burkholderiaceae</taxon>
        <taxon>Pandoraea</taxon>
    </lineage>
</organism>
<dbReference type="InterPro" id="IPR036388">
    <property type="entry name" value="WH-like_DNA-bd_sf"/>
</dbReference>
<evidence type="ECO:0000256" key="1">
    <source>
        <dbReference type="ARBA" id="ARBA00009437"/>
    </source>
</evidence>
<keyword evidence="7" id="KW-1185">Reference proteome</keyword>
<dbReference type="Pfam" id="PF03466">
    <property type="entry name" value="LysR_substrate"/>
    <property type="match status" value="1"/>
</dbReference>
<dbReference type="Proteomes" id="UP000414136">
    <property type="component" value="Unassembled WGS sequence"/>
</dbReference>
<evidence type="ECO:0000256" key="3">
    <source>
        <dbReference type="ARBA" id="ARBA00023125"/>
    </source>
</evidence>
<dbReference type="AlphaFoldDB" id="A0A5E4ZHE7"/>
<evidence type="ECO:0000313" key="6">
    <source>
        <dbReference type="EMBL" id="VVE60524.1"/>
    </source>
</evidence>
<gene>
    <name evidence="6" type="ORF">PCA31118_00263</name>
</gene>
<dbReference type="PANTHER" id="PTHR30126:SF2">
    <property type="entry name" value="HTH-TYPE TRANSCRIPTIONAL REGULATOR YJIE"/>
    <property type="match status" value="1"/>
</dbReference>
<evidence type="ECO:0000259" key="5">
    <source>
        <dbReference type="PROSITE" id="PS50931"/>
    </source>
</evidence>
<evidence type="ECO:0000256" key="2">
    <source>
        <dbReference type="ARBA" id="ARBA00023015"/>
    </source>
</evidence>
<reference evidence="6 7" key="1">
    <citation type="submission" date="2019-08" db="EMBL/GenBank/DDBJ databases">
        <authorList>
            <person name="Peeters C."/>
        </authorList>
    </citation>
    <scope>NUCLEOTIDE SEQUENCE [LARGE SCALE GENOMIC DNA]</scope>
    <source>
        <strain evidence="6 7">LMG 31118</strain>
    </source>
</reference>
<dbReference type="PROSITE" id="PS50931">
    <property type="entry name" value="HTH_LYSR"/>
    <property type="match status" value="1"/>
</dbReference>
<comment type="similarity">
    <text evidence="1">Belongs to the LysR transcriptional regulatory family.</text>
</comment>
<dbReference type="Gene3D" id="3.40.190.10">
    <property type="entry name" value="Periplasmic binding protein-like II"/>
    <property type="match status" value="2"/>
</dbReference>
<dbReference type="GO" id="GO:0000976">
    <property type="term" value="F:transcription cis-regulatory region binding"/>
    <property type="evidence" value="ECO:0007669"/>
    <property type="project" value="TreeGrafter"/>
</dbReference>
<evidence type="ECO:0000256" key="4">
    <source>
        <dbReference type="ARBA" id="ARBA00023163"/>
    </source>
</evidence>
<dbReference type="InterPro" id="IPR036390">
    <property type="entry name" value="WH_DNA-bd_sf"/>
</dbReference>
<dbReference type="RefSeq" id="WP_174990290.1">
    <property type="nucleotide sequence ID" value="NZ_CABPSQ010000001.1"/>
</dbReference>
<dbReference type="EMBL" id="CABPSQ010000001">
    <property type="protein sequence ID" value="VVE60524.1"/>
    <property type="molecule type" value="Genomic_DNA"/>
</dbReference>
<name>A0A5E4ZHE7_9BURK</name>
<keyword evidence="2" id="KW-0805">Transcription regulation</keyword>
<dbReference type="Pfam" id="PF00126">
    <property type="entry name" value="HTH_1"/>
    <property type="match status" value="1"/>
</dbReference>
<sequence>MLDIQCLKDFHVLAQLKHFGRAAERCHVSTSGLSRRIQSLEVWLGAPVLVRSGAGIELTAAGERLLAVSADAVAALDSVRRAVHAETSVRREQIRFAAPHIMSALFFSAWFPLLGARFQSTRFSVTSDHLDACAASLEAGEEDFLVFLADEANGVFSRLQPVFERGGFRLLTMGHESLTPVCVADARGRAVHSLDGDRTRAVSLLGYSDECSLSWILEASLRATPALPTFKRHHENSLADGLRSMALAGLGVAWLPHRLIADDLVARRLVSATSRHLDIAMHITIARRSTAMSDCAEAFWDYLNDEYGGARGRAPIGVSPHLPLPA</sequence>
<dbReference type="Gene3D" id="1.10.10.10">
    <property type="entry name" value="Winged helix-like DNA-binding domain superfamily/Winged helix DNA-binding domain"/>
    <property type="match status" value="1"/>
</dbReference>
<dbReference type="GO" id="GO:0003700">
    <property type="term" value="F:DNA-binding transcription factor activity"/>
    <property type="evidence" value="ECO:0007669"/>
    <property type="project" value="InterPro"/>
</dbReference>
<proteinExistence type="inferred from homology"/>
<accession>A0A5E4ZHE7</accession>
<dbReference type="SUPFAM" id="SSF53850">
    <property type="entry name" value="Periplasmic binding protein-like II"/>
    <property type="match status" value="1"/>
</dbReference>
<dbReference type="SUPFAM" id="SSF46785">
    <property type="entry name" value="Winged helix' DNA-binding domain"/>
    <property type="match status" value="1"/>
</dbReference>